<proteinExistence type="predicted"/>
<sequence length="250" mass="28777">MDVQCVLCGLQEENQEHLHWSCSISKQIWVKIFDWWGLTIKFKSVSDGCYWNWVGFCQNSDVKIGRSIAIAATLWLVWLCRNLKVFENKIYKEEDIVLLIKQRSLIWWSVGNDSHIMDGNLWHLNPSRVLSSKIILINDEEDNERDHVLYGYTDVAFKMSSDGTIFSGLSGLTKDPQGNLVFIFSGPCYASSSFHAELAAVDFLMRVVEKRDKRLPKIRLHMDSVEVFNPLLRIKAGLVQNLDLVDSSFE</sequence>
<gene>
    <name evidence="1" type="ORF">POM88_012617</name>
</gene>
<protein>
    <recommendedName>
        <fullName evidence="3">RNase H type-1 domain-containing protein</fullName>
    </recommendedName>
</protein>
<organism evidence="1 2">
    <name type="scientific">Heracleum sosnowskyi</name>
    <dbReference type="NCBI Taxonomy" id="360622"/>
    <lineage>
        <taxon>Eukaryota</taxon>
        <taxon>Viridiplantae</taxon>
        <taxon>Streptophyta</taxon>
        <taxon>Embryophyta</taxon>
        <taxon>Tracheophyta</taxon>
        <taxon>Spermatophyta</taxon>
        <taxon>Magnoliopsida</taxon>
        <taxon>eudicotyledons</taxon>
        <taxon>Gunneridae</taxon>
        <taxon>Pentapetalae</taxon>
        <taxon>asterids</taxon>
        <taxon>campanulids</taxon>
        <taxon>Apiales</taxon>
        <taxon>Apiaceae</taxon>
        <taxon>Apioideae</taxon>
        <taxon>apioid superclade</taxon>
        <taxon>Tordylieae</taxon>
        <taxon>Tordyliinae</taxon>
        <taxon>Heracleum</taxon>
    </lineage>
</organism>
<accession>A0AAD8IXQ7</accession>
<keyword evidence="2" id="KW-1185">Reference proteome</keyword>
<comment type="caution">
    <text evidence="1">The sequence shown here is derived from an EMBL/GenBank/DDBJ whole genome shotgun (WGS) entry which is preliminary data.</text>
</comment>
<reference evidence="1" key="2">
    <citation type="submission" date="2023-05" db="EMBL/GenBank/DDBJ databases">
        <authorList>
            <person name="Schelkunov M.I."/>
        </authorList>
    </citation>
    <scope>NUCLEOTIDE SEQUENCE</scope>
    <source>
        <strain evidence="1">Hsosn_3</strain>
        <tissue evidence="1">Leaf</tissue>
    </source>
</reference>
<evidence type="ECO:0000313" key="1">
    <source>
        <dbReference type="EMBL" id="KAK1393561.1"/>
    </source>
</evidence>
<evidence type="ECO:0008006" key="3">
    <source>
        <dbReference type="Google" id="ProtNLM"/>
    </source>
</evidence>
<name>A0AAD8IXQ7_9APIA</name>
<dbReference type="Proteomes" id="UP001237642">
    <property type="component" value="Unassembled WGS sequence"/>
</dbReference>
<evidence type="ECO:0000313" key="2">
    <source>
        <dbReference type="Proteomes" id="UP001237642"/>
    </source>
</evidence>
<reference evidence="1" key="1">
    <citation type="submission" date="2023-02" db="EMBL/GenBank/DDBJ databases">
        <title>Genome of toxic invasive species Heracleum sosnowskyi carries increased number of genes despite the absence of recent whole-genome duplications.</title>
        <authorList>
            <person name="Schelkunov M."/>
            <person name="Shtratnikova V."/>
            <person name="Makarenko M."/>
            <person name="Klepikova A."/>
            <person name="Omelchenko D."/>
            <person name="Novikova G."/>
            <person name="Obukhova E."/>
            <person name="Bogdanov V."/>
            <person name="Penin A."/>
            <person name="Logacheva M."/>
        </authorList>
    </citation>
    <scope>NUCLEOTIDE SEQUENCE</scope>
    <source>
        <strain evidence="1">Hsosn_3</strain>
        <tissue evidence="1">Leaf</tissue>
    </source>
</reference>
<dbReference type="EMBL" id="JAUIZM010000003">
    <property type="protein sequence ID" value="KAK1393561.1"/>
    <property type="molecule type" value="Genomic_DNA"/>
</dbReference>
<dbReference type="AlphaFoldDB" id="A0AAD8IXQ7"/>